<comment type="caution">
    <text evidence="3">The sequence shown here is derived from an EMBL/GenBank/DDBJ whole genome shotgun (WGS) entry which is preliminary data.</text>
</comment>
<keyword evidence="1 2" id="KW-0732">Signal</keyword>
<evidence type="ECO:0000256" key="2">
    <source>
        <dbReference type="SAM" id="SignalP"/>
    </source>
</evidence>
<dbReference type="EMBL" id="QORE01000505">
    <property type="protein sequence ID" value="RCI73866.1"/>
    <property type="molecule type" value="Genomic_DNA"/>
</dbReference>
<reference evidence="3 4" key="1">
    <citation type="submission" date="2018-07" db="EMBL/GenBank/DDBJ databases">
        <title>Mechanisms of high-level aminoglycoside resistance among Gram-negative pathogens in Brazil.</title>
        <authorList>
            <person name="Ballaben A.S."/>
            <person name="Darini A.L.C."/>
            <person name="Doi Y."/>
        </authorList>
    </citation>
    <scope>NUCLEOTIDE SEQUENCE [LARGE SCALE GENOMIC DNA]</scope>
    <source>
        <strain evidence="3 4">B2-305</strain>
    </source>
</reference>
<dbReference type="PANTHER" id="PTHR30006">
    <property type="entry name" value="THIAMINE-BINDING PERIPLASMIC PROTEIN-RELATED"/>
    <property type="match status" value="1"/>
</dbReference>
<protein>
    <submittedName>
        <fullName evidence="3">Iron ABC transporter substrate-binding protein</fullName>
    </submittedName>
</protein>
<dbReference type="SUPFAM" id="SSF53850">
    <property type="entry name" value="Periplasmic binding protein-like II"/>
    <property type="match status" value="1"/>
</dbReference>
<dbReference type="Gene3D" id="3.40.190.10">
    <property type="entry name" value="Periplasmic binding protein-like II"/>
    <property type="match status" value="1"/>
</dbReference>
<dbReference type="GO" id="GO:0030288">
    <property type="term" value="C:outer membrane-bounded periplasmic space"/>
    <property type="evidence" value="ECO:0007669"/>
    <property type="project" value="TreeGrafter"/>
</dbReference>
<dbReference type="AlphaFoldDB" id="A0A367M8N9"/>
<name>A0A367M8N9_PSEAI</name>
<evidence type="ECO:0000313" key="3">
    <source>
        <dbReference type="EMBL" id="RCI73866.1"/>
    </source>
</evidence>
<proteinExistence type="predicted"/>
<dbReference type="PANTHER" id="PTHR30006:SF15">
    <property type="entry name" value="IRON-UTILIZATION PERIPLASMIC PROTEIN"/>
    <property type="match status" value="1"/>
</dbReference>
<evidence type="ECO:0000256" key="1">
    <source>
        <dbReference type="ARBA" id="ARBA00022729"/>
    </source>
</evidence>
<evidence type="ECO:0000313" key="4">
    <source>
        <dbReference type="Proteomes" id="UP000253594"/>
    </source>
</evidence>
<accession>A0A367M8N9</accession>
<organism evidence="3 4">
    <name type="scientific">Pseudomonas aeruginosa</name>
    <dbReference type="NCBI Taxonomy" id="287"/>
    <lineage>
        <taxon>Bacteria</taxon>
        <taxon>Pseudomonadati</taxon>
        <taxon>Pseudomonadota</taxon>
        <taxon>Gammaproteobacteria</taxon>
        <taxon>Pseudomonadales</taxon>
        <taxon>Pseudomonadaceae</taxon>
        <taxon>Pseudomonas</taxon>
    </lineage>
</organism>
<sequence length="101" mass="10591">MPVRLLNRFRHAALACLLGSLSLNAAADPVTLPLYNGQHAATGIAIAKAFQDKTGIQVKIRKGGDGQLASQITEEGARSPADVLYTEESPPLIRLASAGLL</sequence>
<dbReference type="Proteomes" id="UP000253594">
    <property type="component" value="Unassembled WGS sequence"/>
</dbReference>
<gene>
    <name evidence="3" type="ORF">DT376_16045</name>
</gene>
<feature type="non-terminal residue" evidence="3">
    <location>
        <position position="101"/>
    </location>
</feature>
<feature type="chain" id="PRO_5016966948" evidence="2">
    <location>
        <begin position="28"/>
        <end position="101"/>
    </location>
</feature>
<dbReference type="Pfam" id="PF13531">
    <property type="entry name" value="SBP_bac_11"/>
    <property type="match status" value="1"/>
</dbReference>
<feature type="signal peptide" evidence="2">
    <location>
        <begin position="1"/>
        <end position="27"/>
    </location>
</feature>